<protein>
    <recommendedName>
        <fullName evidence="1">Exportin-2 central domain-containing protein</fullName>
    </recommendedName>
</protein>
<dbReference type="AlphaFoldDB" id="A0AAD4EK00"/>
<accession>A0AAD4EK00</accession>
<feature type="non-terminal residue" evidence="2">
    <location>
        <position position="105"/>
    </location>
</feature>
<dbReference type="InterPro" id="IPR013713">
    <property type="entry name" value="XPO2_central"/>
</dbReference>
<name>A0AAD4EK00_9AGAM</name>
<dbReference type="RefSeq" id="XP_041233110.1">
    <property type="nucleotide sequence ID" value="XM_041373824.1"/>
</dbReference>
<evidence type="ECO:0000313" key="2">
    <source>
        <dbReference type="EMBL" id="KAG1907535.1"/>
    </source>
</evidence>
<dbReference type="EMBL" id="JABBWK010000002">
    <property type="protein sequence ID" value="KAG1907535.1"/>
    <property type="molecule type" value="Genomic_DNA"/>
</dbReference>
<evidence type="ECO:0000259" key="1">
    <source>
        <dbReference type="Pfam" id="PF08506"/>
    </source>
</evidence>
<comment type="caution">
    <text evidence="2">The sequence shown here is derived from an EMBL/GenBank/DDBJ whole genome shotgun (WGS) entry which is preliminary data.</text>
</comment>
<gene>
    <name evidence="2" type="ORF">F5891DRAFT_923277</name>
</gene>
<feature type="non-terminal residue" evidence="2">
    <location>
        <position position="1"/>
    </location>
</feature>
<dbReference type="GeneID" id="64668122"/>
<organism evidence="2 3">
    <name type="scientific">Suillus fuscotomentosus</name>
    <dbReference type="NCBI Taxonomy" id="1912939"/>
    <lineage>
        <taxon>Eukaryota</taxon>
        <taxon>Fungi</taxon>
        <taxon>Dikarya</taxon>
        <taxon>Basidiomycota</taxon>
        <taxon>Agaricomycotina</taxon>
        <taxon>Agaricomycetes</taxon>
        <taxon>Agaricomycetidae</taxon>
        <taxon>Boletales</taxon>
        <taxon>Suillineae</taxon>
        <taxon>Suillaceae</taxon>
        <taxon>Suillus</taxon>
    </lineage>
</organism>
<evidence type="ECO:0000313" key="3">
    <source>
        <dbReference type="Proteomes" id="UP001195769"/>
    </source>
</evidence>
<feature type="domain" description="Exportin-2 central" evidence="1">
    <location>
        <begin position="48"/>
        <end position="104"/>
    </location>
</feature>
<sequence>SHNTFFAPQTGLFQCFMLWDPAELRVNLDETQPSLPAQLKTKIFEIGKGFMQSVWELIRSNKLPGVADDSLVSQSLRFISTAIWSGYYKSLFSSRDTIASLVQGV</sequence>
<dbReference type="GO" id="GO:0006886">
    <property type="term" value="P:intracellular protein transport"/>
    <property type="evidence" value="ECO:0007669"/>
    <property type="project" value="InterPro"/>
</dbReference>
<proteinExistence type="predicted"/>
<dbReference type="Pfam" id="PF08506">
    <property type="entry name" value="Cse1"/>
    <property type="match status" value="1"/>
</dbReference>
<dbReference type="Proteomes" id="UP001195769">
    <property type="component" value="Unassembled WGS sequence"/>
</dbReference>
<keyword evidence="3" id="KW-1185">Reference proteome</keyword>
<reference evidence="2" key="1">
    <citation type="journal article" date="2020" name="New Phytol.">
        <title>Comparative genomics reveals dynamic genome evolution in host specialist ectomycorrhizal fungi.</title>
        <authorList>
            <person name="Lofgren L.A."/>
            <person name="Nguyen N.H."/>
            <person name="Vilgalys R."/>
            <person name="Ruytinx J."/>
            <person name="Liao H.L."/>
            <person name="Branco S."/>
            <person name="Kuo A."/>
            <person name="LaButti K."/>
            <person name="Lipzen A."/>
            <person name="Andreopoulos W."/>
            <person name="Pangilinan J."/>
            <person name="Riley R."/>
            <person name="Hundley H."/>
            <person name="Na H."/>
            <person name="Barry K."/>
            <person name="Grigoriev I.V."/>
            <person name="Stajich J.E."/>
            <person name="Kennedy P.G."/>
        </authorList>
    </citation>
    <scope>NUCLEOTIDE SEQUENCE</scope>
    <source>
        <strain evidence="2">FC203</strain>
    </source>
</reference>